<evidence type="ECO:0000313" key="3">
    <source>
        <dbReference type="Proteomes" id="UP000501451"/>
    </source>
</evidence>
<feature type="transmembrane region" description="Helical" evidence="1">
    <location>
        <begin position="615"/>
        <end position="641"/>
    </location>
</feature>
<feature type="transmembrane region" description="Helical" evidence="1">
    <location>
        <begin position="568"/>
        <end position="594"/>
    </location>
</feature>
<name>A0A6G7K8A4_9LACT</name>
<protein>
    <recommendedName>
        <fullName evidence="4">DUF1430 domain-containing protein</fullName>
    </recommendedName>
</protein>
<keyword evidence="1" id="KW-1133">Transmembrane helix</keyword>
<dbReference type="RefSeq" id="WP_166161160.1">
    <property type="nucleotide sequence ID" value="NZ_CP049740.1"/>
</dbReference>
<dbReference type="Proteomes" id="UP000501451">
    <property type="component" value="Chromosome"/>
</dbReference>
<dbReference type="KEGG" id="jar:G7057_02705"/>
<gene>
    <name evidence="2" type="ORF">G7057_02705</name>
</gene>
<reference evidence="2 3" key="1">
    <citation type="journal article" date="2017" name="Int. J. Syst. Evol. Microbiol.">
        <title>Jeotgalibaca porci sp. nov. and Jeotgalibaca arthritidis sp. nov., isolated from pigs, and emended description of the genus Jeotgalibaca.</title>
        <authorList>
            <person name="Zamora L."/>
            <person name="Perez-Sancho M."/>
            <person name="Dominguez L."/>
            <person name="Fernandez-Garayzabal J.F."/>
            <person name="Vela A.I."/>
        </authorList>
    </citation>
    <scope>NUCLEOTIDE SEQUENCE [LARGE SCALE GENOMIC DNA]</scope>
    <source>
        <strain evidence="2 3">CECT 9157</strain>
    </source>
</reference>
<proteinExistence type="predicted"/>
<keyword evidence="1" id="KW-0812">Transmembrane</keyword>
<dbReference type="AlphaFoldDB" id="A0A6G7K8A4"/>
<feature type="transmembrane region" description="Helical" evidence="1">
    <location>
        <begin position="647"/>
        <end position="667"/>
    </location>
</feature>
<organism evidence="2 3">
    <name type="scientific">Jeotgalibaca arthritidis</name>
    <dbReference type="NCBI Taxonomy" id="1868794"/>
    <lineage>
        <taxon>Bacteria</taxon>
        <taxon>Bacillati</taxon>
        <taxon>Bacillota</taxon>
        <taxon>Bacilli</taxon>
        <taxon>Lactobacillales</taxon>
        <taxon>Carnobacteriaceae</taxon>
        <taxon>Jeotgalibaca</taxon>
    </lineage>
</organism>
<feature type="transmembrane region" description="Helical" evidence="1">
    <location>
        <begin position="282"/>
        <end position="306"/>
    </location>
</feature>
<feature type="transmembrane region" description="Helical" evidence="1">
    <location>
        <begin position="212"/>
        <end position="234"/>
    </location>
</feature>
<accession>A0A6G7K8A4</accession>
<dbReference type="EMBL" id="CP049740">
    <property type="protein sequence ID" value="QII81485.1"/>
    <property type="molecule type" value="Genomic_DNA"/>
</dbReference>
<keyword evidence="3" id="KW-1185">Reference proteome</keyword>
<keyword evidence="1" id="KW-0472">Membrane</keyword>
<sequence length="683" mass="77324">MTKAKTMIAFFLFLAGFLFVGESHTFFLENFQDRYVQVAYYLETGDSEDEMRQTILDKAEKYEAEAFTIQKENGGAFSRTITVYGNEAVQQNLKSDWGIEQGTTSSFFSGKTTFVFKPYAETTEKELQNVWYIGQTAEHLFPMVYPEMVEYSGSIQNSPMLDVSEKVVAALWFMLIITTLLLTYYDIVYSKKEQHIRIILGADSNRIMIQKFIADTVGFSIAALAAVVLLLPFTNSLFRWNVSFIGFLILIFSNGLIIALGMRIGKHLQIKSVASSVKALRISLVIKGAIAILTAIVLSVTILLLVEGIKLYQQKDYYSTNSNRVHIDIDYPYDYEKMEFGDGFFENTPPLSTDDQVRDNFMRYGYRELGLSLVSYQSHAEVSPKWGDKYTFANLSGLVPHKDQIPKWDFLNQNEGNYILVPEGANQSEIANEVLEVGNILGLDTDNLAGVFTYQEGLSVIAEGHNEELEYSYKIKNPIILLDTYDYGALPVYPVTYELREADHPNGFIAYNFAYLMQFTTLKHKPEKIVEFSHLISGEAIKSPLVEFTVIHVENWFAGLWSLQNRSLLIAVILTVLVLILEVQISILALRMAYESNARELTIKKVMGFSLFERFKNFFLLTSILCGLSFVGALVCASILNIGMINYLAWGSILVFLLDIGILLYLTRKNDCLQIQKVLKGGI</sequence>
<feature type="transmembrane region" description="Helical" evidence="1">
    <location>
        <begin position="240"/>
        <end position="261"/>
    </location>
</feature>
<feature type="transmembrane region" description="Helical" evidence="1">
    <location>
        <begin position="167"/>
        <end position="187"/>
    </location>
</feature>
<evidence type="ECO:0000256" key="1">
    <source>
        <dbReference type="SAM" id="Phobius"/>
    </source>
</evidence>
<evidence type="ECO:0000313" key="2">
    <source>
        <dbReference type="EMBL" id="QII81485.1"/>
    </source>
</evidence>
<evidence type="ECO:0008006" key="4">
    <source>
        <dbReference type="Google" id="ProtNLM"/>
    </source>
</evidence>